<dbReference type="GO" id="GO:0003677">
    <property type="term" value="F:DNA binding"/>
    <property type="evidence" value="ECO:0007669"/>
    <property type="project" value="TreeGrafter"/>
</dbReference>
<feature type="compositionally biased region" description="Basic and acidic residues" evidence="1">
    <location>
        <begin position="1"/>
        <end position="14"/>
    </location>
</feature>
<dbReference type="PANTHER" id="PTHR11371:SF31">
    <property type="entry name" value="EXTRACELLULAR NUCLEASE"/>
    <property type="match status" value="1"/>
</dbReference>
<evidence type="ECO:0000313" key="3">
    <source>
        <dbReference type="Proteomes" id="UP000789405"/>
    </source>
</evidence>
<feature type="non-terminal residue" evidence="2">
    <location>
        <position position="1"/>
    </location>
</feature>
<comment type="caution">
    <text evidence="2">The sequence shown here is derived from an EMBL/GenBank/DDBJ whole genome shotgun (WGS) entry which is preliminary data.</text>
</comment>
<gene>
    <name evidence="2" type="ORF">DERYTH_LOCUS17268</name>
</gene>
<dbReference type="GO" id="GO:0005634">
    <property type="term" value="C:nucleus"/>
    <property type="evidence" value="ECO:0007669"/>
    <property type="project" value="TreeGrafter"/>
</dbReference>
<proteinExistence type="predicted"/>
<dbReference type="EMBL" id="CAJVPY010016086">
    <property type="protein sequence ID" value="CAG8755258.1"/>
    <property type="molecule type" value="Genomic_DNA"/>
</dbReference>
<feature type="non-terminal residue" evidence="2">
    <location>
        <position position="363"/>
    </location>
</feature>
<organism evidence="2 3">
    <name type="scientific">Dentiscutata erythropus</name>
    <dbReference type="NCBI Taxonomy" id="1348616"/>
    <lineage>
        <taxon>Eukaryota</taxon>
        <taxon>Fungi</taxon>
        <taxon>Fungi incertae sedis</taxon>
        <taxon>Mucoromycota</taxon>
        <taxon>Glomeromycotina</taxon>
        <taxon>Glomeromycetes</taxon>
        <taxon>Diversisporales</taxon>
        <taxon>Gigasporaceae</taxon>
        <taxon>Dentiscutata</taxon>
    </lineage>
</organism>
<dbReference type="InterPro" id="IPR036691">
    <property type="entry name" value="Endo/exonu/phosph_ase_sf"/>
</dbReference>
<sequence length="363" mass="41961">KRTEDDEYVPSDRSESEEEIYSKPKSNNGHSSKKIDDGNGSHDSASVNKHQNEKDKKPKKNKDSSSDEDKKDKKSKKNKDPSSDEDKKDKKSKKNKDPSSDEDKKDKKSKKNKEPSSDEDKKDKKSKKLQDEEDRKEKKSKLQDEEDRKEKKSKLLDLKSDEDKKEKKSKKHQDSNEDKKEKKSKKHQDSSDEDKKEKKSKKHQDTSDEDKKSKKKDPLTLAEKEANAEAEEKILKMVPLPSTRHKDTSHEKTRDVDNEGKEPIVLMGDFNASGSYLRKTERGELDELLQKNHLLWGISHDSDTTVATGDAAYDRFVFEQSTKDKWIGNTRIWRFDDGWADSIKEDPVVVKKAAKRVTDHYAI</sequence>
<dbReference type="GO" id="GO:0006308">
    <property type="term" value="P:DNA catabolic process"/>
    <property type="evidence" value="ECO:0007669"/>
    <property type="project" value="TreeGrafter"/>
</dbReference>
<evidence type="ECO:0000313" key="2">
    <source>
        <dbReference type="EMBL" id="CAG8755258.1"/>
    </source>
</evidence>
<name>A0A9N9IY10_9GLOM</name>
<keyword evidence="3" id="KW-1185">Reference proteome</keyword>
<dbReference type="GO" id="GO:0004530">
    <property type="term" value="F:deoxyribonuclease I activity"/>
    <property type="evidence" value="ECO:0007669"/>
    <property type="project" value="TreeGrafter"/>
</dbReference>
<dbReference type="Proteomes" id="UP000789405">
    <property type="component" value="Unassembled WGS sequence"/>
</dbReference>
<dbReference type="Gene3D" id="3.60.10.10">
    <property type="entry name" value="Endonuclease/exonuclease/phosphatase"/>
    <property type="match status" value="1"/>
</dbReference>
<evidence type="ECO:0000256" key="1">
    <source>
        <dbReference type="SAM" id="MobiDB-lite"/>
    </source>
</evidence>
<reference evidence="2" key="1">
    <citation type="submission" date="2021-06" db="EMBL/GenBank/DDBJ databases">
        <authorList>
            <person name="Kallberg Y."/>
            <person name="Tangrot J."/>
            <person name="Rosling A."/>
        </authorList>
    </citation>
    <scope>NUCLEOTIDE SEQUENCE</scope>
    <source>
        <strain evidence="2">MA453B</strain>
    </source>
</reference>
<dbReference type="OrthoDB" id="10061407at2759"/>
<feature type="region of interest" description="Disordered" evidence="1">
    <location>
        <begin position="1"/>
        <end position="226"/>
    </location>
</feature>
<feature type="compositionally biased region" description="Basic and acidic residues" evidence="1">
    <location>
        <begin position="50"/>
        <end position="226"/>
    </location>
</feature>
<dbReference type="PANTHER" id="PTHR11371">
    <property type="entry name" value="DEOXYRIBONUCLEASE"/>
    <property type="match status" value="1"/>
</dbReference>
<accession>A0A9N9IY10</accession>
<protein>
    <submittedName>
        <fullName evidence="2">21014_t:CDS:1</fullName>
    </submittedName>
</protein>
<dbReference type="AlphaFoldDB" id="A0A9N9IY10"/>